<dbReference type="RefSeq" id="WP_379986005.1">
    <property type="nucleotide sequence ID" value="NZ_JADIKD010000007.1"/>
</dbReference>
<keyword evidence="3" id="KW-1185">Reference proteome</keyword>
<organism evidence="2 3">
    <name type="scientific">Dyella koreensis</name>
    <dbReference type="NCBI Taxonomy" id="311235"/>
    <lineage>
        <taxon>Bacteria</taxon>
        <taxon>Pseudomonadati</taxon>
        <taxon>Pseudomonadota</taxon>
        <taxon>Gammaproteobacteria</taxon>
        <taxon>Lysobacterales</taxon>
        <taxon>Rhodanobacteraceae</taxon>
        <taxon>Dyella</taxon>
    </lineage>
</organism>
<protein>
    <recommendedName>
        <fullName evidence="4">Secreted protein</fullName>
    </recommendedName>
</protein>
<keyword evidence="1" id="KW-0732">Signal</keyword>
<evidence type="ECO:0000313" key="3">
    <source>
        <dbReference type="Proteomes" id="UP001620408"/>
    </source>
</evidence>
<feature type="signal peptide" evidence="1">
    <location>
        <begin position="1"/>
        <end position="31"/>
    </location>
</feature>
<comment type="caution">
    <text evidence="2">The sequence shown here is derived from an EMBL/GenBank/DDBJ whole genome shotgun (WGS) entry which is preliminary data.</text>
</comment>
<sequence length="292" mass="32273">MRRFCLAQRGCWPFVCLIALWGASFFTKAMAAPVFADGQPNSAPVVPSPSLNCADDVVERTVRALKFSGGKDFWEGDYHSECRLDPAHDDRAIVALAYVSGEERTGKTLDTNPGTRDLDIVILELSDGSILARGHWDSEIQDDAEHLEGFGIDTGQYILAQGKRAFGIRTANSTHCTCANSSWGGLILFAQNGDRVDKLLETTMHTWQAESDGYEDNRPLCSESYTEQQSTIVVGRHKEHGMADLNQLTVGQAYYESDEATAKCPALPPSKVRKTWRFDGREYKSVEPQQGS</sequence>
<dbReference type="EMBL" id="JADIKD010000007">
    <property type="protein sequence ID" value="MFK2916638.1"/>
    <property type="molecule type" value="Genomic_DNA"/>
</dbReference>
<evidence type="ECO:0008006" key="4">
    <source>
        <dbReference type="Google" id="ProtNLM"/>
    </source>
</evidence>
<reference evidence="2 3" key="1">
    <citation type="submission" date="2020-10" db="EMBL/GenBank/DDBJ databases">
        <title>Phylogeny of dyella-like bacteria.</title>
        <authorList>
            <person name="Fu J."/>
        </authorList>
    </citation>
    <scope>NUCLEOTIDE SEQUENCE [LARGE SCALE GENOMIC DNA]</scope>
    <source>
        <strain evidence="2 3">BB4</strain>
    </source>
</reference>
<feature type="chain" id="PRO_5046245346" description="Secreted protein" evidence="1">
    <location>
        <begin position="32"/>
        <end position="292"/>
    </location>
</feature>
<evidence type="ECO:0000256" key="1">
    <source>
        <dbReference type="SAM" id="SignalP"/>
    </source>
</evidence>
<proteinExistence type="predicted"/>
<dbReference type="Proteomes" id="UP001620408">
    <property type="component" value="Unassembled WGS sequence"/>
</dbReference>
<accession>A0ABW8K4C1</accession>
<name>A0ABW8K4C1_9GAMM</name>
<evidence type="ECO:0000313" key="2">
    <source>
        <dbReference type="EMBL" id="MFK2916638.1"/>
    </source>
</evidence>
<gene>
    <name evidence="2" type="ORF">ISS97_05135</name>
</gene>